<dbReference type="CDD" id="cd10017">
    <property type="entry name" value="B3_DNA"/>
    <property type="match status" value="3"/>
</dbReference>
<keyword evidence="3" id="KW-0238">DNA-binding</keyword>
<dbReference type="PANTHER" id="PTHR31920:SF108">
    <property type="entry name" value="B3 DOMAIN-CONTAINING TRANSCRIPTION FACTOR VRN1-LIKE"/>
    <property type="match status" value="1"/>
</dbReference>
<evidence type="ECO:0000256" key="4">
    <source>
        <dbReference type="ARBA" id="ARBA00023163"/>
    </source>
</evidence>
<dbReference type="PROSITE" id="PS50863">
    <property type="entry name" value="B3"/>
    <property type="match status" value="3"/>
</dbReference>
<dbReference type="GO" id="GO:0003677">
    <property type="term" value="F:DNA binding"/>
    <property type="evidence" value="ECO:0007669"/>
    <property type="project" value="UniProtKB-KW"/>
</dbReference>
<dbReference type="Proteomes" id="UP000075243">
    <property type="component" value="Unassembled WGS sequence"/>
</dbReference>
<dbReference type="EMBL" id="KQ484479">
    <property type="protein sequence ID" value="KYP34933.1"/>
    <property type="molecule type" value="Genomic_DNA"/>
</dbReference>
<evidence type="ECO:0000259" key="7">
    <source>
        <dbReference type="PROSITE" id="PS50863"/>
    </source>
</evidence>
<keyword evidence="2" id="KW-0805">Transcription regulation</keyword>
<feature type="domain" description="TF-B3" evidence="7">
    <location>
        <begin position="259"/>
        <end position="351"/>
    </location>
</feature>
<feature type="domain" description="TF-B3" evidence="7">
    <location>
        <begin position="15"/>
        <end position="108"/>
    </location>
</feature>
<proteinExistence type="predicted"/>
<dbReference type="OMA" id="IRTDALC"/>
<dbReference type="PANTHER" id="PTHR31920">
    <property type="entry name" value="B3 DOMAIN-CONTAINING"/>
    <property type="match status" value="1"/>
</dbReference>
<dbReference type="GO" id="GO:0005634">
    <property type="term" value="C:nucleus"/>
    <property type="evidence" value="ECO:0007669"/>
    <property type="project" value="UniProtKB-SubCell"/>
</dbReference>
<dbReference type="AlphaFoldDB" id="A0A151QXF0"/>
<dbReference type="InterPro" id="IPR015300">
    <property type="entry name" value="DNA-bd_pseudobarrel_sf"/>
</dbReference>
<dbReference type="SUPFAM" id="SSF101936">
    <property type="entry name" value="DNA-binding pseudobarrel domain"/>
    <property type="match status" value="3"/>
</dbReference>
<dbReference type="Pfam" id="PF02362">
    <property type="entry name" value="B3"/>
    <property type="match status" value="3"/>
</dbReference>
<evidence type="ECO:0000256" key="6">
    <source>
        <dbReference type="SAM" id="MobiDB-lite"/>
    </source>
</evidence>
<evidence type="ECO:0000313" key="9">
    <source>
        <dbReference type="Proteomes" id="UP000075243"/>
    </source>
</evidence>
<evidence type="ECO:0000313" key="8">
    <source>
        <dbReference type="EMBL" id="KYP34933.1"/>
    </source>
</evidence>
<evidence type="ECO:0000256" key="3">
    <source>
        <dbReference type="ARBA" id="ARBA00023125"/>
    </source>
</evidence>
<reference evidence="8" key="1">
    <citation type="journal article" date="2012" name="Nat. Biotechnol.">
        <title>Draft genome sequence of pigeonpea (Cajanus cajan), an orphan legume crop of resource-poor farmers.</title>
        <authorList>
            <person name="Varshney R.K."/>
            <person name="Chen W."/>
            <person name="Li Y."/>
            <person name="Bharti A.K."/>
            <person name="Saxena R.K."/>
            <person name="Schlueter J.A."/>
            <person name="Donoghue M.T."/>
            <person name="Azam S."/>
            <person name="Fan G."/>
            <person name="Whaley A.M."/>
            <person name="Farmer A.D."/>
            <person name="Sheridan J."/>
            <person name="Iwata A."/>
            <person name="Tuteja R."/>
            <person name="Penmetsa R.V."/>
            <person name="Wu W."/>
            <person name="Upadhyaya H.D."/>
            <person name="Yang S.P."/>
            <person name="Shah T."/>
            <person name="Saxena K.B."/>
            <person name="Michael T."/>
            <person name="McCombie W.R."/>
            <person name="Yang B."/>
            <person name="Zhang G."/>
            <person name="Yang H."/>
            <person name="Wang J."/>
            <person name="Spillane C."/>
            <person name="Cook D.R."/>
            <person name="May G.D."/>
            <person name="Xu X."/>
            <person name="Jackson S.A."/>
        </authorList>
    </citation>
    <scope>NUCLEOTIDE SEQUENCE [LARGE SCALE GENOMIC DNA]</scope>
</reference>
<keyword evidence="4" id="KW-0804">Transcription</keyword>
<keyword evidence="5" id="KW-0539">Nucleus</keyword>
<dbReference type="InterPro" id="IPR050655">
    <property type="entry name" value="Plant_B3_domain"/>
</dbReference>
<dbReference type="InterPro" id="IPR003340">
    <property type="entry name" value="B3_DNA-bd"/>
</dbReference>
<dbReference type="STRING" id="3821.A0A151QXF0"/>
<dbReference type="Gene3D" id="2.40.330.10">
    <property type="entry name" value="DNA-binding pseudobarrel domain"/>
    <property type="match status" value="3"/>
</dbReference>
<feature type="region of interest" description="Disordered" evidence="6">
    <location>
        <begin position="160"/>
        <end position="207"/>
    </location>
</feature>
<name>A0A151QXF0_CAJCA</name>
<organism evidence="8 9">
    <name type="scientific">Cajanus cajan</name>
    <name type="common">Pigeon pea</name>
    <name type="synonym">Cajanus indicus</name>
    <dbReference type="NCBI Taxonomy" id="3821"/>
    <lineage>
        <taxon>Eukaryota</taxon>
        <taxon>Viridiplantae</taxon>
        <taxon>Streptophyta</taxon>
        <taxon>Embryophyta</taxon>
        <taxon>Tracheophyta</taxon>
        <taxon>Spermatophyta</taxon>
        <taxon>Magnoliopsida</taxon>
        <taxon>eudicotyledons</taxon>
        <taxon>Gunneridae</taxon>
        <taxon>Pentapetalae</taxon>
        <taxon>rosids</taxon>
        <taxon>fabids</taxon>
        <taxon>Fabales</taxon>
        <taxon>Fabaceae</taxon>
        <taxon>Papilionoideae</taxon>
        <taxon>50 kb inversion clade</taxon>
        <taxon>NPAAA clade</taxon>
        <taxon>indigoferoid/millettioid clade</taxon>
        <taxon>Phaseoleae</taxon>
        <taxon>Cajanus</taxon>
    </lineage>
</organism>
<dbReference type="SMART" id="SM01019">
    <property type="entry name" value="B3"/>
    <property type="match status" value="3"/>
</dbReference>
<evidence type="ECO:0000256" key="5">
    <source>
        <dbReference type="ARBA" id="ARBA00023242"/>
    </source>
</evidence>
<accession>A0A151QXF0</accession>
<gene>
    <name evidence="8" type="ORF">KK1_044057</name>
</gene>
<feature type="domain" description="TF-B3" evidence="7">
    <location>
        <begin position="429"/>
        <end position="526"/>
    </location>
</feature>
<keyword evidence="9" id="KW-1185">Reference proteome</keyword>
<evidence type="ECO:0000256" key="1">
    <source>
        <dbReference type="ARBA" id="ARBA00004123"/>
    </source>
</evidence>
<evidence type="ECO:0000256" key="2">
    <source>
        <dbReference type="ARBA" id="ARBA00023015"/>
    </source>
</evidence>
<comment type="subcellular location">
    <subcellularLocation>
        <location evidence="1">Nucleus</location>
    </subcellularLocation>
</comment>
<sequence>MASPGNKLSLSTAIHFFKIILTRSLTDGKLKLPNNFTRKYGDGMPNPVFFKPPDGTEWKIYLTEHDGEIWFQDGWKEFAAHYSLDHGHLLFFEYEETSHFDVHIFDNSALEIDYLSHGTRDGKDNDVQISGDSVKILDEQCHDGKDIVVQISDDSVEISDEEQCSRRKTRVKSTASSSQPDKKMKNSITPDVERSPNGVNLHQHVKSRSTSFQDVKFMQQKLDEDEEGKGIFNNKCPKVEQLTPTALDKARAFKSKHPSFLLVIKPSFIDVDYLEIPAIFSEKYLKKTHAVVLLEILDEGSWPVICSAPRITGGWQNFASENNLNVGDVCVFEMIQKIQSLAFKVSIFRGAEEPSRPISQGCRVGSSSQRTLQLENHFKSEILKSTALREARKFTSENPFFMVTLKMQGNTTRCPVSLQVLFFFHEFFGLVLRVMNIYIHNLMQQVPKEFVTKYFVNMNQKVMMIKFRKKLWPVTFVFNESWGTGVLSAGWPLFSRENELQRGHVCIFEIVNREDAKLDVHVFKGHTKVIL</sequence>
<protein>
    <submittedName>
        <fullName evidence="8">B3 domain-containing transcription factor VRN1</fullName>
    </submittedName>
</protein>
<dbReference type="Gramene" id="C.cajan_40160.t">
    <property type="protein sequence ID" value="C.cajan_40160.t"/>
    <property type="gene ID" value="C.cajan_40160"/>
</dbReference>